<keyword evidence="8" id="KW-1185">Reference proteome</keyword>
<protein>
    <submittedName>
        <fullName evidence="7">FAD-binding oxidoreductase</fullName>
    </submittedName>
</protein>
<comment type="similarity">
    <text evidence="2">Belongs to the oxygen-dependent FAD-linked oxidoreductase family.</text>
</comment>
<evidence type="ECO:0000313" key="8">
    <source>
        <dbReference type="Proteomes" id="UP001235064"/>
    </source>
</evidence>
<name>A0ABT7N1X0_9MICO</name>
<organism evidence="7 8">
    <name type="scientific">Microbacterium candidum</name>
    <dbReference type="NCBI Taxonomy" id="3041922"/>
    <lineage>
        <taxon>Bacteria</taxon>
        <taxon>Bacillati</taxon>
        <taxon>Actinomycetota</taxon>
        <taxon>Actinomycetes</taxon>
        <taxon>Micrococcales</taxon>
        <taxon>Microbacteriaceae</taxon>
        <taxon>Microbacterium</taxon>
    </lineage>
</organism>
<sequence length="437" mass="45274">MSTELLSESVAGAVVRPGDPGWDDSRLFHTGIGEPDAVVHAASVADVQAAVRYAAAHDLPLSIRGGGHSAWGTVPGGVLVDLAALSDIEVDGTRVHVGGGAVWGAVAEALAPHGIALSSGDTASVGVGGLALGGGIGWMVRSWGLASDQLVGAQLVTATGEVVEVDDETHPDLMWALRGGGGNFGVATRLDFEAHPLPALVHVELTASVAPRDLLPVLRETLADAPRELTVTYMDVPPMDPSAAPGARIVACWIGGDPDDARRALAPLLALDGVTEVSCGVKRYRDVLAEMPGYDPARPVPGFIGGNTLAPILDDGLIDGLARFRERFPASVVFLRSLGGAYGDVAQGATPFPARDATWFVMAGAFDVPGADRDGAAAAWQALEARGAGVYGNFTVSTSPDVVAKMFDAETTARLVEVKRTWDPDNLFRRNHNIVPA</sequence>
<dbReference type="Pfam" id="PF08031">
    <property type="entry name" value="BBE"/>
    <property type="match status" value="1"/>
</dbReference>
<dbReference type="RefSeq" id="WP_286289657.1">
    <property type="nucleotide sequence ID" value="NZ_JASXSZ010000005.1"/>
</dbReference>
<reference evidence="7 8" key="1">
    <citation type="submission" date="2023-06" db="EMBL/GenBank/DDBJ databases">
        <title>Microbacterium sp. nov., isolated from a waste landfill.</title>
        <authorList>
            <person name="Wen W."/>
        </authorList>
    </citation>
    <scope>NUCLEOTIDE SEQUENCE [LARGE SCALE GENOMIC DNA]</scope>
    <source>
        <strain evidence="7 8">ASV49</strain>
    </source>
</reference>
<evidence type="ECO:0000259" key="6">
    <source>
        <dbReference type="PROSITE" id="PS51387"/>
    </source>
</evidence>
<keyword evidence="4" id="KW-0274">FAD</keyword>
<evidence type="ECO:0000256" key="5">
    <source>
        <dbReference type="ARBA" id="ARBA00023002"/>
    </source>
</evidence>
<evidence type="ECO:0000256" key="1">
    <source>
        <dbReference type="ARBA" id="ARBA00001974"/>
    </source>
</evidence>
<dbReference type="EMBL" id="JASXSZ010000005">
    <property type="protein sequence ID" value="MDL9980692.1"/>
    <property type="molecule type" value="Genomic_DNA"/>
</dbReference>
<evidence type="ECO:0000313" key="7">
    <source>
        <dbReference type="EMBL" id="MDL9980692.1"/>
    </source>
</evidence>
<dbReference type="InterPro" id="IPR006093">
    <property type="entry name" value="Oxy_OxRdtase_FAD_BS"/>
</dbReference>
<dbReference type="InterPro" id="IPR016166">
    <property type="entry name" value="FAD-bd_PCMH"/>
</dbReference>
<comment type="cofactor">
    <cofactor evidence="1">
        <name>FAD</name>
        <dbReference type="ChEBI" id="CHEBI:57692"/>
    </cofactor>
</comment>
<accession>A0ABT7N1X0</accession>
<keyword evidence="3" id="KW-0285">Flavoprotein</keyword>
<dbReference type="SUPFAM" id="SSF56176">
    <property type="entry name" value="FAD-binding/transporter-associated domain-like"/>
    <property type="match status" value="1"/>
</dbReference>
<evidence type="ECO:0000256" key="2">
    <source>
        <dbReference type="ARBA" id="ARBA00005466"/>
    </source>
</evidence>
<proteinExistence type="inferred from homology"/>
<dbReference type="Gene3D" id="3.40.462.20">
    <property type="match status" value="1"/>
</dbReference>
<dbReference type="InterPro" id="IPR016169">
    <property type="entry name" value="FAD-bd_PCMH_sub2"/>
</dbReference>
<dbReference type="InterPro" id="IPR006094">
    <property type="entry name" value="Oxid_FAD_bind_N"/>
</dbReference>
<comment type="caution">
    <text evidence="7">The sequence shown here is derived from an EMBL/GenBank/DDBJ whole genome shotgun (WGS) entry which is preliminary data.</text>
</comment>
<evidence type="ECO:0000256" key="3">
    <source>
        <dbReference type="ARBA" id="ARBA00022630"/>
    </source>
</evidence>
<dbReference type="PROSITE" id="PS00862">
    <property type="entry name" value="OX2_COVAL_FAD"/>
    <property type="match status" value="1"/>
</dbReference>
<dbReference type="InterPro" id="IPR012951">
    <property type="entry name" value="BBE"/>
</dbReference>
<dbReference type="PROSITE" id="PS51387">
    <property type="entry name" value="FAD_PCMH"/>
    <property type="match status" value="1"/>
</dbReference>
<dbReference type="Gene3D" id="3.30.43.10">
    <property type="entry name" value="Uridine Diphospho-n-acetylenolpyruvylglucosamine Reductase, domain 2"/>
    <property type="match status" value="1"/>
</dbReference>
<keyword evidence="5" id="KW-0560">Oxidoreductase</keyword>
<dbReference type="Proteomes" id="UP001235064">
    <property type="component" value="Unassembled WGS sequence"/>
</dbReference>
<gene>
    <name evidence="7" type="ORF">QSV35_15230</name>
</gene>
<feature type="domain" description="FAD-binding PCMH-type" evidence="6">
    <location>
        <begin position="31"/>
        <end position="197"/>
    </location>
</feature>
<dbReference type="InterPro" id="IPR036318">
    <property type="entry name" value="FAD-bd_PCMH-like_sf"/>
</dbReference>
<dbReference type="Gene3D" id="3.30.465.10">
    <property type="match status" value="1"/>
</dbReference>
<dbReference type="InterPro" id="IPR016167">
    <property type="entry name" value="FAD-bd_PCMH_sub1"/>
</dbReference>
<dbReference type="PANTHER" id="PTHR42973:SF39">
    <property type="entry name" value="FAD-BINDING PCMH-TYPE DOMAIN-CONTAINING PROTEIN"/>
    <property type="match status" value="1"/>
</dbReference>
<dbReference type="PANTHER" id="PTHR42973">
    <property type="entry name" value="BINDING OXIDOREDUCTASE, PUTATIVE (AFU_ORTHOLOGUE AFUA_1G17690)-RELATED"/>
    <property type="match status" value="1"/>
</dbReference>
<evidence type="ECO:0000256" key="4">
    <source>
        <dbReference type="ARBA" id="ARBA00022827"/>
    </source>
</evidence>
<dbReference type="Pfam" id="PF01565">
    <property type="entry name" value="FAD_binding_4"/>
    <property type="match status" value="1"/>
</dbReference>
<dbReference type="InterPro" id="IPR050416">
    <property type="entry name" value="FAD-linked_Oxidoreductase"/>
</dbReference>